<dbReference type="Gene3D" id="1.10.10.10">
    <property type="entry name" value="Winged helix-like DNA-binding domain superfamily/Winged helix DNA-binding domain"/>
    <property type="match status" value="1"/>
</dbReference>
<protein>
    <recommendedName>
        <fullName evidence="2">HTH hxlR-type domain-containing protein</fullName>
    </recommendedName>
</protein>
<evidence type="ECO:0000259" key="2">
    <source>
        <dbReference type="Pfam" id="PF01638"/>
    </source>
</evidence>
<name>A6UWD2_META3</name>
<feature type="coiled-coil region" evidence="1">
    <location>
        <begin position="79"/>
        <end position="106"/>
    </location>
</feature>
<dbReference type="InterPro" id="IPR036388">
    <property type="entry name" value="WH-like_DNA-bd_sf"/>
</dbReference>
<dbReference type="Proteomes" id="UP000001106">
    <property type="component" value="Chromosome"/>
</dbReference>
<dbReference type="EMBL" id="CP000743">
    <property type="protein sequence ID" value="ABR56804.1"/>
    <property type="molecule type" value="Genomic_DNA"/>
</dbReference>
<keyword evidence="1" id="KW-0175">Coiled coil</keyword>
<dbReference type="GeneID" id="5327068"/>
<dbReference type="Pfam" id="PF01638">
    <property type="entry name" value="HxlR"/>
    <property type="match status" value="1"/>
</dbReference>
<keyword evidence="4" id="KW-1185">Reference proteome</keyword>
<dbReference type="STRING" id="419665.Maeo_1228"/>
<dbReference type="AlphaFoldDB" id="A6UWD2"/>
<sequence>MDLLKIISKKNNRLVLKLLSQYNKLYYSAIKKELGIYDKLLNNALDELVNVGLVKKEIENPKVRTSKVYYSLTGFGKKAVKLYDYAEQLEKELEEELEEKSLISINGSVGDNNIIANNIQNSKISFKK</sequence>
<dbReference type="RefSeq" id="WP_011973936.1">
    <property type="nucleotide sequence ID" value="NC_009635.1"/>
</dbReference>
<dbReference type="OrthoDB" id="134936at2157"/>
<dbReference type="InterPro" id="IPR036390">
    <property type="entry name" value="WH_DNA-bd_sf"/>
</dbReference>
<evidence type="ECO:0000256" key="1">
    <source>
        <dbReference type="SAM" id="Coils"/>
    </source>
</evidence>
<dbReference type="SUPFAM" id="SSF46785">
    <property type="entry name" value="Winged helix' DNA-binding domain"/>
    <property type="match status" value="1"/>
</dbReference>
<dbReference type="InterPro" id="IPR002577">
    <property type="entry name" value="HTH_HxlR"/>
</dbReference>
<reference evidence="3" key="1">
    <citation type="submission" date="2007-06" db="EMBL/GenBank/DDBJ databases">
        <title>Complete sequence of Methanococcus aeolicus Nankai-3.</title>
        <authorList>
            <consortium name="US DOE Joint Genome Institute"/>
            <person name="Copeland A."/>
            <person name="Lucas S."/>
            <person name="Lapidus A."/>
            <person name="Barry K."/>
            <person name="Glavina del Rio T."/>
            <person name="Dalin E."/>
            <person name="Tice H."/>
            <person name="Pitluck S."/>
            <person name="Chain P."/>
            <person name="Malfatti S."/>
            <person name="Shin M."/>
            <person name="Vergez L."/>
            <person name="Schmutz J."/>
            <person name="Larimer F."/>
            <person name="Land M."/>
            <person name="Hauser L."/>
            <person name="Kyrpides N."/>
            <person name="Lykidis A."/>
            <person name="Sieprawska-Lupa M."/>
            <person name="Whitman W.B."/>
            <person name="Richardson P."/>
        </authorList>
    </citation>
    <scope>NUCLEOTIDE SEQUENCE [LARGE SCALE GENOMIC DNA]</scope>
    <source>
        <strain evidence="3">Nankai-3</strain>
    </source>
</reference>
<dbReference type="eggNOG" id="arCOG01057">
    <property type="taxonomic scope" value="Archaea"/>
</dbReference>
<evidence type="ECO:0000313" key="4">
    <source>
        <dbReference type="Proteomes" id="UP000001106"/>
    </source>
</evidence>
<organism evidence="3 4">
    <name type="scientific">Methanococcus aeolicus (strain ATCC BAA-1280 / DSM 17508 / OCM 812 / Nankai-3)</name>
    <dbReference type="NCBI Taxonomy" id="419665"/>
    <lineage>
        <taxon>Archaea</taxon>
        <taxon>Methanobacteriati</taxon>
        <taxon>Methanobacteriota</taxon>
        <taxon>Methanomada group</taxon>
        <taxon>Methanococci</taxon>
        <taxon>Methanococcales</taxon>
        <taxon>Methanococcaceae</taxon>
        <taxon>Methanococcus</taxon>
    </lineage>
</organism>
<dbReference type="HOGENOM" id="CLU_153628_2_0_2"/>
<dbReference type="KEGG" id="mae:Maeo_1228"/>
<feature type="domain" description="HTH hxlR-type" evidence="2">
    <location>
        <begin position="6"/>
        <end position="82"/>
    </location>
</feature>
<proteinExistence type="predicted"/>
<evidence type="ECO:0000313" key="3">
    <source>
        <dbReference type="EMBL" id="ABR56804.1"/>
    </source>
</evidence>
<accession>A6UWD2</accession>
<gene>
    <name evidence="3" type="ordered locus">Maeo_1228</name>
</gene>